<dbReference type="PANTHER" id="PTHR46586:SF3">
    <property type="entry name" value="ANKYRIN REPEAT-CONTAINING PROTEIN"/>
    <property type="match status" value="1"/>
</dbReference>
<accession>A0ABR4MX41</accession>
<gene>
    <name evidence="1" type="ORF">HK105_208696</name>
</gene>
<keyword evidence="2" id="KW-1185">Reference proteome</keyword>
<sequence>MDGAAQFNHFHIVRWLADHRSEGCSSSAFDWDAKNNNLEMLEFLYERYRSVLGAETGPGTPKLVSSNKQIIEWLAARELLEQNSLIKHIASTGKIDSLAWAIERFDVKLTEDHLEDAYRKQHTALLKWAFTAGGVEFGPISASHTAYSCNTNLMNWVISRDRSVIPILLRGCSGSGHVSLVEWWRVRHGVVFGQNELETAVARCNRDLIWHMISEDDGSLDLDAALAVGEQAVKQEDDSNFYSALLRMTLRLRDAVAQQKGLTD</sequence>
<evidence type="ECO:0000313" key="2">
    <source>
        <dbReference type="Proteomes" id="UP001527925"/>
    </source>
</evidence>
<dbReference type="PANTHER" id="PTHR46586">
    <property type="entry name" value="ANKYRIN REPEAT-CONTAINING PROTEIN"/>
    <property type="match status" value="1"/>
</dbReference>
<dbReference type="Proteomes" id="UP001527925">
    <property type="component" value="Unassembled WGS sequence"/>
</dbReference>
<proteinExistence type="predicted"/>
<evidence type="ECO:0000313" key="1">
    <source>
        <dbReference type="EMBL" id="KAL2911846.1"/>
    </source>
</evidence>
<comment type="caution">
    <text evidence="1">The sequence shown here is derived from an EMBL/GenBank/DDBJ whole genome shotgun (WGS) entry which is preliminary data.</text>
</comment>
<dbReference type="EMBL" id="JADGIZ020000086">
    <property type="protein sequence ID" value="KAL2911846.1"/>
    <property type="molecule type" value="Genomic_DNA"/>
</dbReference>
<protein>
    <submittedName>
        <fullName evidence="1">Uncharacterized protein</fullName>
    </submittedName>
</protein>
<name>A0ABR4MX41_9FUNG</name>
<reference evidence="1 2" key="1">
    <citation type="submission" date="2023-09" db="EMBL/GenBank/DDBJ databases">
        <title>Pangenome analysis of Batrachochytrium dendrobatidis and related Chytrids.</title>
        <authorList>
            <person name="Yacoub M.N."/>
            <person name="Stajich J.E."/>
            <person name="James T.Y."/>
        </authorList>
    </citation>
    <scope>NUCLEOTIDE SEQUENCE [LARGE SCALE GENOMIC DNA]</scope>
    <source>
        <strain evidence="1 2">JEL0888</strain>
    </source>
</reference>
<organism evidence="1 2">
    <name type="scientific">Polyrhizophydium stewartii</name>
    <dbReference type="NCBI Taxonomy" id="2732419"/>
    <lineage>
        <taxon>Eukaryota</taxon>
        <taxon>Fungi</taxon>
        <taxon>Fungi incertae sedis</taxon>
        <taxon>Chytridiomycota</taxon>
        <taxon>Chytridiomycota incertae sedis</taxon>
        <taxon>Chytridiomycetes</taxon>
        <taxon>Rhizophydiales</taxon>
        <taxon>Rhizophydiales incertae sedis</taxon>
        <taxon>Polyrhizophydium</taxon>
    </lineage>
</organism>
<dbReference type="InterPro" id="IPR052050">
    <property type="entry name" value="SecEffector_AnkRepeat"/>
</dbReference>